<comment type="caution">
    <text evidence="2">The sequence shown here is derived from an EMBL/GenBank/DDBJ whole genome shotgun (WGS) entry which is preliminary data.</text>
</comment>
<protein>
    <submittedName>
        <fullName evidence="2">Uncharacterized protein</fullName>
    </submittedName>
</protein>
<gene>
    <name evidence="2" type="ORF">HID58_018828</name>
</gene>
<organism evidence="2 3">
    <name type="scientific">Brassica napus</name>
    <name type="common">Rape</name>
    <dbReference type="NCBI Taxonomy" id="3708"/>
    <lineage>
        <taxon>Eukaryota</taxon>
        <taxon>Viridiplantae</taxon>
        <taxon>Streptophyta</taxon>
        <taxon>Embryophyta</taxon>
        <taxon>Tracheophyta</taxon>
        <taxon>Spermatophyta</taxon>
        <taxon>Magnoliopsida</taxon>
        <taxon>eudicotyledons</taxon>
        <taxon>Gunneridae</taxon>
        <taxon>Pentapetalae</taxon>
        <taxon>rosids</taxon>
        <taxon>malvids</taxon>
        <taxon>Brassicales</taxon>
        <taxon>Brassicaceae</taxon>
        <taxon>Brassiceae</taxon>
        <taxon>Brassica</taxon>
    </lineage>
</organism>
<sequence>MVLQNWDPGNRWKEDDNDRVGVIVKIWRSEKSRLDKDLLRTGKNGFSGYRVFEGDSITSDYSLRKNLFFPKEIRGIIFGSDTIGIWYWWISWVCDERIFKKTWKGRHNYGFNCDIFGINEGKFGCGEMGNCNHTKAQESKAVEAPEEGEIKAVEVSIPQLPSQNFQEELAKTQAIGIEAISDPMDTESGLQVIQGLVGDTSTLNGDKIMDMDEIREVFLANGIDMDAVDDLQECSEGEVEEAMRELERAGEEEIQEDGVLVTAEDDKVTTEEEMAKKQGTRKRLFKPAAGTAVSTKMRMASALASPRKRTGVKLGMRLGENSKQTEAKGTSNPKPGLPKP</sequence>
<evidence type="ECO:0000313" key="2">
    <source>
        <dbReference type="EMBL" id="KAH0926572.1"/>
    </source>
</evidence>
<proteinExistence type="predicted"/>
<accession>A0ABQ8DC73</accession>
<feature type="compositionally biased region" description="Polar residues" evidence="1">
    <location>
        <begin position="321"/>
        <end position="333"/>
    </location>
</feature>
<keyword evidence="3" id="KW-1185">Reference proteome</keyword>
<evidence type="ECO:0000256" key="1">
    <source>
        <dbReference type="SAM" id="MobiDB-lite"/>
    </source>
</evidence>
<evidence type="ECO:0000313" key="3">
    <source>
        <dbReference type="Proteomes" id="UP000824890"/>
    </source>
</evidence>
<dbReference type="Proteomes" id="UP000824890">
    <property type="component" value="Unassembled WGS sequence"/>
</dbReference>
<reference evidence="2 3" key="1">
    <citation type="submission" date="2021-05" db="EMBL/GenBank/DDBJ databases">
        <title>Genome Assembly of Synthetic Allotetraploid Brassica napus Reveals Homoeologous Exchanges between Subgenomes.</title>
        <authorList>
            <person name="Davis J.T."/>
        </authorList>
    </citation>
    <scope>NUCLEOTIDE SEQUENCE [LARGE SCALE GENOMIC DNA]</scope>
    <source>
        <strain evidence="3">cv. Da-Ae</strain>
        <tissue evidence="2">Seedling</tissue>
    </source>
</reference>
<name>A0ABQ8DC73_BRANA</name>
<dbReference type="EMBL" id="JAGKQM010000005">
    <property type="protein sequence ID" value="KAH0926572.1"/>
    <property type="molecule type" value="Genomic_DNA"/>
</dbReference>
<feature type="region of interest" description="Disordered" evidence="1">
    <location>
        <begin position="271"/>
        <end position="340"/>
    </location>
</feature>